<protein>
    <submittedName>
        <fullName evidence="1">Uncharacterized protein</fullName>
    </submittedName>
</protein>
<dbReference type="GeneID" id="15041872"/>
<gene>
    <name evidence="1" type="primary">orf114</name>
</gene>
<reference evidence="1 2" key="1">
    <citation type="journal article" date="2013" name="Virol. J.">
        <title>Genome sequence and analysis of a broad-host range lytic bacteriophage that infects the Bacillus cereus group.</title>
        <authorList>
            <person name="El-Arabi T.F."/>
            <person name="Griffiths M.W."/>
            <person name="She Y.M."/>
            <person name="Villegas A."/>
            <person name="Lingohr E.J."/>
            <person name="Kropinski A.M."/>
        </authorList>
    </citation>
    <scope>NUCLEOTIDE SEQUENCE [LARGE SCALE GENOMIC DNA]</scope>
</reference>
<accession>M4HN74</accession>
<sequence>MAKKREPKGGMQLAYEESERLEARLFGANSELIWKEEENKMTKVQVKHNKTGEVAVIVENQAGVVTVVKNGQEVTLANQTVQTIEAQFNEAGWVTVTPETELFEASHKQVIQVDDVTLVTEVNKAGGTNVVDVTEEVNEDDLIPAKIKKDLDEFLKLHAEAAKLKTQMDKLKKGVREYMDKNDLTEVKGSNGKKVVLQEGMKSNSSSLFTDYNFTDVAAALNDNDLLKEVTEVRINGDKLKGLLGLGKLPKEKVEEIKGLKIAIEASPKFVVKNN</sequence>
<dbReference type="Proteomes" id="UP000011865">
    <property type="component" value="Segment"/>
</dbReference>
<dbReference type="EMBL" id="JX094431">
    <property type="protein sequence ID" value="AFQ96423.1"/>
    <property type="molecule type" value="Genomic_DNA"/>
</dbReference>
<organism evidence="1 2">
    <name type="scientific">Bacillus phage vB_BceM_Bc431v3</name>
    <dbReference type="NCBI Taxonomy" id="1195072"/>
    <lineage>
        <taxon>Viruses</taxon>
        <taxon>Duplodnaviria</taxon>
        <taxon>Heunggongvirae</taxon>
        <taxon>Uroviricota</taxon>
        <taxon>Caudoviricetes</taxon>
        <taxon>Herelleviridae</taxon>
        <taxon>Bastillevirinae</taxon>
        <taxon>Caeruleovirus</taxon>
        <taxon>Caeruleovirus Bc431</taxon>
    </lineage>
</organism>
<evidence type="ECO:0000313" key="2">
    <source>
        <dbReference type="Proteomes" id="UP000011865"/>
    </source>
</evidence>
<dbReference type="RefSeq" id="YP_007677013.1">
    <property type="nucleotide sequence ID" value="NC_020873.1"/>
</dbReference>
<dbReference type="InterPro" id="IPR055800">
    <property type="entry name" value="DUF7376"/>
</dbReference>
<dbReference type="OrthoDB" id="9236at10239"/>
<dbReference type="KEGG" id="vg:15041872"/>
<proteinExistence type="predicted"/>
<keyword evidence="2" id="KW-1185">Reference proteome</keyword>
<dbReference type="Pfam" id="PF24091">
    <property type="entry name" value="DUF7376"/>
    <property type="match status" value="1"/>
</dbReference>
<name>M4HN74_9CAUD</name>
<evidence type="ECO:0000313" key="1">
    <source>
        <dbReference type="EMBL" id="AFQ96423.1"/>
    </source>
</evidence>